<gene>
    <name evidence="2" type="ORF">EZS28_005543</name>
</gene>
<comment type="caution">
    <text evidence="2">The sequence shown here is derived from an EMBL/GenBank/DDBJ whole genome shotgun (WGS) entry which is preliminary data.</text>
</comment>
<evidence type="ECO:0000313" key="3">
    <source>
        <dbReference type="Proteomes" id="UP000324800"/>
    </source>
</evidence>
<dbReference type="EMBL" id="SNRW01000851">
    <property type="protein sequence ID" value="KAA6398934.1"/>
    <property type="molecule type" value="Genomic_DNA"/>
</dbReference>
<protein>
    <submittedName>
        <fullName evidence="2">Uncharacterized protein</fullName>
    </submittedName>
</protein>
<evidence type="ECO:0000256" key="1">
    <source>
        <dbReference type="SAM" id="MobiDB-lite"/>
    </source>
</evidence>
<feature type="compositionally biased region" description="Pro residues" evidence="1">
    <location>
        <begin position="98"/>
        <end position="110"/>
    </location>
</feature>
<proteinExistence type="predicted"/>
<organism evidence="2 3">
    <name type="scientific">Streblomastix strix</name>
    <dbReference type="NCBI Taxonomy" id="222440"/>
    <lineage>
        <taxon>Eukaryota</taxon>
        <taxon>Metamonada</taxon>
        <taxon>Preaxostyla</taxon>
        <taxon>Oxymonadida</taxon>
        <taxon>Streblomastigidae</taxon>
        <taxon>Streblomastix</taxon>
    </lineage>
</organism>
<accession>A0A5J4WV64</accession>
<feature type="region of interest" description="Disordered" evidence="1">
    <location>
        <begin position="1"/>
        <end position="133"/>
    </location>
</feature>
<dbReference type="AlphaFoldDB" id="A0A5J4WV64"/>
<dbReference type="Proteomes" id="UP000324800">
    <property type="component" value="Unassembled WGS sequence"/>
</dbReference>
<reference evidence="2 3" key="1">
    <citation type="submission" date="2019-03" db="EMBL/GenBank/DDBJ databases">
        <title>Single cell metagenomics reveals metabolic interactions within the superorganism composed of flagellate Streblomastix strix and complex community of Bacteroidetes bacteria on its surface.</title>
        <authorList>
            <person name="Treitli S.C."/>
            <person name="Kolisko M."/>
            <person name="Husnik F."/>
            <person name="Keeling P."/>
            <person name="Hampl V."/>
        </authorList>
    </citation>
    <scope>NUCLEOTIDE SEQUENCE [LARGE SCALE GENOMIC DNA]</scope>
    <source>
        <strain evidence="2">ST1C</strain>
    </source>
</reference>
<evidence type="ECO:0000313" key="2">
    <source>
        <dbReference type="EMBL" id="KAA6398934.1"/>
    </source>
</evidence>
<feature type="compositionally biased region" description="Basic and acidic residues" evidence="1">
    <location>
        <begin position="8"/>
        <end position="38"/>
    </location>
</feature>
<sequence>MSSKAKAKSVEQPKAKSVEQPKAKSVEQPKAKNAEQPKAKAPMQPKGKAMEQPQGYPKSTSQQKPPELKGKSNQTSPDKKQDLSLKNKLTAQNIVSPPHTPPHVRSPPSPVSHVAIANQASFPPSPSNTPPNY</sequence>
<name>A0A5J4WV64_9EUKA</name>
<feature type="compositionally biased region" description="Pro residues" evidence="1">
    <location>
        <begin position="123"/>
        <end position="133"/>
    </location>
</feature>